<dbReference type="SUPFAM" id="SSF47095">
    <property type="entry name" value="HMG-box"/>
    <property type="match status" value="1"/>
</dbReference>
<evidence type="ECO:0000256" key="6">
    <source>
        <dbReference type="ARBA" id="ARBA00022782"/>
    </source>
</evidence>
<dbReference type="SMR" id="A9J3Y0"/>
<dbReference type="EMBL" id="AB292063">
    <property type="protein sequence ID" value="BAG56664.1"/>
    <property type="molecule type" value="Genomic_DNA"/>
</dbReference>
<keyword evidence="13 16" id="KW-0539">Nucleus</keyword>
<feature type="compositionally biased region" description="Polar residues" evidence="18">
    <location>
        <begin position="176"/>
        <end position="189"/>
    </location>
</feature>
<keyword evidence="8 16" id="KW-0726">Sexual differentiation</keyword>
<dbReference type="GO" id="GO:0005516">
    <property type="term" value="F:calmodulin binding"/>
    <property type="evidence" value="ECO:0007669"/>
    <property type="project" value="UniProtKB-KW"/>
</dbReference>
<dbReference type="CDD" id="cd22034">
    <property type="entry name" value="HMG-box_SoxA_SRY"/>
    <property type="match status" value="1"/>
</dbReference>
<reference evidence="20" key="1">
    <citation type="journal article" date="2008" name="Mol. Biol. Evol.">
        <title>Unequal Rates of Y Chromosome Gene Divergence during Speciation of the Family Ursidae.</title>
        <authorList>
            <person name="Nakagome S."/>
            <person name="Pecon-Slattery J."/>
            <person name="Masuda R."/>
        </authorList>
    </citation>
    <scope>NUCLEOTIDE SEQUENCE</scope>
</reference>
<keyword evidence="11 16" id="KW-0010">Activator</keyword>
<dbReference type="GO" id="GO:0016607">
    <property type="term" value="C:nuclear speck"/>
    <property type="evidence" value="ECO:0007669"/>
    <property type="project" value="UniProtKB-SubCell"/>
</dbReference>
<protein>
    <recommendedName>
        <fullName evidence="4 16">Sex-determining region Y protein</fullName>
    </recommendedName>
</protein>
<dbReference type="InterPro" id="IPR050140">
    <property type="entry name" value="SRY-related_HMG-box_TF-like"/>
</dbReference>
<dbReference type="EMBL" id="AM748306">
    <property type="protein sequence ID" value="CAO02416.1"/>
    <property type="molecule type" value="Genomic_DNA"/>
</dbReference>
<feature type="DNA-binding region" description="HMG box" evidence="17">
    <location>
        <begin position="54"/>
        <end position="122"/>
    </location>
</feature>
<keyword evidence="6 16" id="KW-0221">Differentiation</keyword>
<dbReference type="FunFam" id="1.10.30.10:FF:000002">
    <property type="entry name" value="transcription factor Sox-2"/>
    <property type="match status" value="1"/>
</dbReference>
<evidence type="ECO:0000256" key="13">
    <source>
        <dbReference type="ARBA" id="ARBA00023242"/>
    </source>
</evidence>
<dbReference type="GO" id="GO:0005737">
    <property type="term" value="C:cytoplasm"/>
    <property type="evidence" value="ECO:0007669"/>
    <property type="project" value="UniProtKB-SubCell"/>
</dbReference>
<evidence type="ECO:0000313" key="20">
    <source>
        <dbReference type="EMBL" id="BAG56664.1"/>
    </source>
</evidence>
<dbReference type="InterPro" id="IPR009071">
    <property type="entry name" value="HMG_box_dom"/>
</dbReference>
<evidence type="ECO:0000256" key="5">
    <source>
        <dbReference type="ARBA" id="ARBA00022490"/>
    </source>
</evidence>
<dbReference type="GO" id="GO:0007548">
    <property type="term" value="P:sex differentiation"/>
    <property type="evidence" value="ECO:0007669"/>
    <property type="project" value="UniProtKB-KW"/>
</dbReference>
<comment type="subcellular location">
    <subcellularLocation>
        <location evidence="2">Cytoplasm</location>
    </subcellularLocation>
    <subcellularLocation>
        <location evidence="1">Nucleus speckle</location>
    </subcellularLocation>
</comment>
<sequence>MFGVLNSDDHCAAVQQRNILAFGRTFSEFWMNNPTSNYRCETEGNSRDSGQNRVRRPMNAFMLWSRDQRRKVALENPQMQNSEISKQLGYQWKMLTEAEKWPFFEEAQRLQAMHRQKYPDYKYRPRRKATPQKDDKLLPSASSSTLCRQVRVDETWYPFTYRNSHTRAAHSGMEDQLSSSQPVNVASSLLQQEQHCSSTSFRDSRETLATQLWADPPFYPKQQLGLSDAYFP</sequence>
<dbReference type="GO" id="GO:0030154">
    <property type="term" value="P:cell differentiation"/>
    <property type="evidence" value="ECO:0007669"/>
    <property type="project" value="UniProtKB-KW"/>
</dbReference>
<dbReference type="SMART" id="SM00398">
    <property type="entry name" value="HMG"/>
    <property type="match status" value="1"/>
</dbReference>
<name>A9J3Y0_URSAR</name>
<keyword evidence="7" id="KW-0112">Calmodulin-binding</keyword>
<evidence type="ECO:0000256" key="3">
    <source>
        <dbReference type="ARBA" id="ARBA00005998"/>
    </source>
</evidence>
<dbReference type="InterPro" id="IPR036910">
    <property type="entry name" value="HMG_box_dom_sf"/>
</dbReference>
<feature type="domain" description="HMG box" evidence="19">
    <location>
        <begin position="54"/>
        <end position="122"/>
    </location>
</feature>
<feature type="region of interest" description="Disordered" evidence="18">
    <location>
        <begin position="170"/>
        <end position="189"/>
    </location>
</feature>
<comment type="similarity">
    <text evidence="3 16">Belongs to the SRY family.</text>
</comment>
<dbReference type="AlphaFoldDB" id="A9J3Y0"/>
<organism evidence="21">
    <name type="scientific">Ursus arctos</name>
    <name type="common">Brown bear</name>
    <name type="synonym">Grizzly bear</name>
    <dbReference type="NCBI Taxonomy" id="9644"/>
    <lineage>
        <taxon>Eukaryota</taxon>
        <taxon>Metazoa</taxon>
        <taxon>Chordata</taxon>
        <taxon>Craniata</taxon>
        <taxon>Vertebrata</taxon>
        <taxon>Euteleostomi</taxon>
        <taxon>Mammalia</taxon>
        <taxon>Eutheria</taxon>
        <taxon>Laurasiatheria</taxon>
        <taxon>Carnivora</taxon>
        <taxon>Caniformia</taxon>
        <taxon>Ursidae</taxon>
        <taxon>Ursus</taxon>
    </lineage>
</organism>
<evidence type="ECO:0000256" key="1">
    <source>
        <dbReference type="ARBA" id="ARBA00004324"/>
    </source>
</evidence>
<evidence type="ECO:0000259" key="19">
    <source>
        <dbReference type="PROSITE" id="PS50118"/>
    </source>
</evidence>
<evidence type="ECO:0000256" key="4">
    <source>
        <dbReference type="ARBA" id="ARBA00019052"/>
    </source>
</evidence>
<evidence type="ECO:0000256" key="8">
    <source>
        <dbReference type="ARBA" id="ARBA00022928"/>
    </source>
</evidence>
<evidence type="ECO:0000256" key="16">
    <source>
        <dbReference type="PIRNR" id="PIRNR037653"/>
    </source>
</evidence>
<evidence type="ECO:0000256" key="10">
    <source>
        <dbReference type="ARBA" id="ARBA00023125"/>
    </source>
</evidence>
<dbReference type="PANTHER" id="PTHR10270">
    <property type="entry name" value="SOX TRANSCRIPTION FACTOR"/>
    <property type="match status" value="1"/>
</dbReference>
<keyword evidence="9 16" id="KW-0805">Transcription regulation</keyword>
<dbReference type="Gene3D" id="1.10.30.10">
    <property type="entry name" value="High mobility group box domain"/>
    <property type="match status" value="1"/>
</dbReference>
<feature type="region of interest" description="Disordered" evidence="18">
    <location>
        <begin position="117"/>
        <end position="141"/>
    </location>
</feature>
<dbReference type="GO" id="GO:0001228">
    <property type="term" value="F:DNA-binding transcription activator activity, RNA polymerase II-specific"/>
    <property type="evidence" value="ECO:0007669"/>
    <property type="project" value="TreeGrafter"/>
</dbReference>
<evidence type="ECO:0000256" key="14">
    <source>
        <dbReference type="ARBA" id="ARBA00024048"/>
    </source>
</evidence>
<evidence type="ECO:0000256" key="11">
    <source>
        <dbReference type="ARBA" id="ARBA00023159"/>
    </source>
</evidence>
<dbReference type="InterPro" id="IPR017253">
    <property type="entry name" value="SRY"/>
</dbReference>
<dbReference type="GO" id="GO:0000978">
    <property type="term" value="F:RNA polymerase II cis-regulatory region sequence-specific DNA binding"/>
    <property type="evidence" value="ECO:0007669"/>
    <property type="project" value="TreeGrafter"/>
</dbReference>
<keyword evidence="5" id="KW-0963">Cytoplasm</keyword>
<evidence type="ECO:0000256" key="2">
    <source>
        <dbReference type="ARBA" id="ARBA00004496"/>
    </source>
</evidence>
<dbReference type="GO" id="GO:0030238">
    <property type="term" value="P:male sex determination"/>
    <property type="evidence" value="ECO:0007669"/>
    <property type="project" value="InterPro"/>
</dbReference>
<keyword evidence="10 16" id="KW-0238">DNA-binding</keyword>
<dbReference type="PANTHER" id="PTHR10270:SF161">
    <property type="entry name" value="SEX-DETERMINING REGION Y PROTEIN"/>
    <property type="match status" value="1"/>
</dbReference>
<proteinExistence type="inferred from homology"/>
<reference evidence="21" key="2">
    <citation type="journal article" date="2008" name="Mol. Phylogenet. Evol.">
        <title>Combined analysis of fourteen nuclear genes refines the Ursidae phylogeny.</title>
        <authorList>
            <person name="Pages M."/>
            <person name="Calvignac S."/>
            <person name="Klein C."/>
            <person name="Paris M."/>
            <person name="Hughes S."/>
            <person name="Hanni C."/>
        </authorList>
    </citation>
    <scope>NUCLEOTIDE SEQUENCE</scope>
</reference>
<evidence type="ECO:0000256" key="17">
    <source>
        <dbReference type="PROSITE-ProRule" id="PRU00267"/>
    </source>
</evidence>
<comment type="subunit">
    <text evidence="14">Interacts with CALM, EP300, HDAC3, KPNB1, ZNF208 isoform KRAB-O, PARP1, SLC9A3R2 and WT1. The interaction with EP300 modulates its DNA-binding activity. The interaction with KPNB1 is sensitive to dissociation by Ran in the GTP-bound form. Interaction with PARP1 impaired its DNA-binding activity.</text>
</comment>
<accession>A9J3Y0</accession>
<keyword evidence="12 16" id="KW-0804">Transcription</keyword>
<dbReference type="Pfam" id="PF00505">
    <property type="entry name" value="HMG_box"/>
    <property type="match status" value="1"/>
</dbReference>
<comment type="function">
    <text evidence="15">Transcriptional regulator that controls a genetic switch in male development. It is necessary and sufficient for initiating male sex determination by directing the development of supporting cell precursors (pre-Sertoli cells) as Sertoli rather than granulosa cells. Involved in different aspects of gene regulation including promoter activation or repression. Binds to the DNA consensus sequence 5'-[AT]AACAA[AT]-3'. SRY HMG box recognizes DNA by partial intercalation in the minor groove and promotes DNA bending. Also involved in pre-mRNA splicing. In male adult brain involved in the maintenance of motor functions of dopaminergic neurons.</text>
</comment>
<evidence type="ECO:0000313" key="21">
    <source>
        <dbReference type="EMBL" id="CAO02416.1"/>
    </source>
</evidence>
<evidence type="ECO:0000256" key="9">
    <source>
        <dbReference type="ARBA" id="ARBA00023015"/>
    </source>
</evidence>
<dbReference type="PROSITE" id="PS50118">
    <property type="entry name" value="HMG_BOX_2"/>
    <property type="match status" value="1"/>
</dbReference>
<evidence type="ECO:0000256" key="12">
    <source>
        <dbReference type="ARBA" id="ARBA00023163"/>
    </source>
</evidence>
<dbReference type="PIRSF" id="PIRSF037653">
    <property type="entry name" value="SRY"/>
    <property type="match status" value="1"/>
</dbReference>
<evidence type="ECO:0000256" key="7">
    <source>
        <dbReference type="ARBA" id="ARBA00022860"/>
    </source>
</evidence>
<evidence type="ECO:0000256" key="18">
    <source>
        <dbReference type="SAM" id="MobiDB-lite"/>
    </source>
</evidence>
<evidence type="ECO:0000256" key="15">
    <source>
        <dbReference type="ARBA" id="ARBA00045821"/>
    </source>
</evidence>
<gene>
    <name evidence="21" type="primary">sry</name>
    <name evidence="20" type="synonym">SRY</name>
</gene>